<evidence type="ECO:0000313" key="1">
    <source>
        <dbReference type="EMBL" id="MFD0315781.1"/>
    </source>
</evidence>
<accession>A0ABW2W9I0</accession>
<dbReference type="RefSeq" id="WP_381609454.1">
    <property type="nucleotide sequence ID" value="NZ_JBHTEB010000001.1"/>
</dbReference>
<sequence>MRSTDEVVVSLRKALRGVGVVLPGLRVDAALVDLGRCNARVAERLASALRGERPVVGGYVVDERVDRLGEVMGHVGKSVQLRPMGGGREWDCPVEVLRAARQEEVLREQVRLANRGGGAVR</sequence>
<evidence type="ECO:0000313" key="2">
    <source>
        <dbReference type="Proteomes" id="UP001597023"/>
    </source>
</evidence>
<organism evidence="1 2">
    <name type="scientific">Streptomyces flavalbus</name>
    <dbReference type="NCBI Taxonomy" id="2665155"/>
    <lineage>
        <taxon>Bacteria</taxon>
        <taxon>Bacillati</taxon>
        <taxon>Actinomycetota</taxon>
        <taxon>Actinomycetes</taxon>
        <taxon>Kitasatosporales</taxon>
        <taxon>Streptomycetaceae</taxon>
        <taxon>Streptomyces</taxon>
    </lineage>
</organism>
<dbReference type="Proteomes" id="UP001597023">
    <property type="component" value="Unassembled WGS sequence"/>
</dbReference>
<keyword evidence="2" id="KW-1185">Reference proteome</keyword>
<comment type="caution">
    <text evidence="1">The sequence shown here is derived from an EMBL/GenBank/DDBJ whole genome shotgun (WGS) entry which is preliminary data.</text>
</comment>
<proteinExistence type="predicted"/>
<protein>
    <submittedName>
        <fullName evidence="1">Uncharacterized protein</fullName>
    </submittedName>
</protein>
<gene>
    <name evidence="1" type="ORF">ACFQZ6_16405</name>
</gene>
<name>A0ABW2W9I0_9ACTN</name>
<dbReference type="EMBL" id="JBHTEB010000001">
    <property type="protein sequence ID" value="MFD0315781.1"/>
    <property type="molecule type" value="Genomic_DNA"/>
</dbReference>
<reference evidence="2" key="1">
    <citation type="journal article" date="2019" name="Int. J. Syst. Evol. Microbiol.">
        <title>The Global Catalogue of Microorganisms (GCM) 10K type strain sequencing project: providing services to taxonomists for standard genome sequencing and annotation.</title>
        <authorList>
            <consortium name="The Broad Institute Genomics Platform"/>
            <consortium name="The Broad Institute Genome Sequencing Center for Infectious Disease"/>
            <person name="Wu L."/>
            <person name="Ma J."/>
        </authorList>
    </citation>
    <scope>NUCLEOTIDE SEQUENCE [LARGE SCALE GENOMIC DNA]</scope>
    <source>
        <strain evidence="2">CGMCC 4.7400</strain>
    </source>
</reference>